<dbReference type="EMBL" id="VXPY01000036">
    <property type="protein sequence ID" value="MYD89811.1"/>
    <property type="molecule type" value="Genomic_DNA"/>
</dbReference>
<proteinExistence type="inferred from homology"/>
<dbReference type="InterPro" id="IPR053888">
    <property type="entry name" value="MRM3-like_sub_bind"/>
</dbReference>
<dbReference type="SUPFAM" id="SSF55315">
    <property type="entry name" value="L30e-like"/>
    <property type="match status" value="1"/>
</dbReference>
<feature type="domain" description="MRM3-like substrate binding" evidence="5">
    <location>
        <begin position="14"/>
        <end position="102"/>
    </location>
</feature>
<comment type="caution">
    <text evidence="6">The sequence shown here is derived from an EMBL/GenBank/DDBJ whole genome shotgun (WGS) entry which is preliminary data.</text>
</comment>
<dbReference type="InterPro" id="IPR029026">
    <property type="entry name" value="tRNA_m1G_MTases_N"/>
</dbReference>
<dbReference type="InterPro" id="IPR001537">
    <property type="entry name" value="SpoU_MeTrfase"/>
</dbReference>
<accession>A0A6B1DRK5</accession>
<dbReference type="PANTHER" id="PTHR43191:SF2">
    <property type="entry name" value="RRNA METHYLTRANSFERASE 3, MITOCHONDRIAL"/>
    <property type="match status" value="1"/>
</dbReference>
<dbReference type="InterPro" id="IPR029064">
    <property type="entry name" value="Ribosomal_eL30-like_sf"/>
</dbReference>
<comment type="similarity">
    <text evidence="1">Belongs to the class IV-like SAM-binding methyltransferase superfamily. RNA methyltransferase TrmH family.</text>
</comment>
<keyword evidence="2 6" id="KW-0489">Methyltransferase</keyword>
<name>A0A6B1DRK5_9CHLR</name>
<dbReference type="InterPro" id="IPR029028">
    <property type="entry name" value="Alpha/beta_knot_MTases"/>
</dbReference>
<dbReference type="Pfam" id="PF22435">
    <property type="entry name" value="MRM3-like_sub_bind"/>
    <property type="match status" value="1"/>
</dbReference>
<dbReference type="GO" id="GO:0003723">
    <property type="term" value="F:RNA binding"/>
    <property type="evidence" value="ECO:0007669"/>
    <property type="project" value="InterPro"/>
</dbReference>
<evidence type="ECO:0000259" key="4">
    <source>
        <dbReference type="Pfam" id="PF00588"/>
    </source>
</evidence>
<keyword evidence="3 6" id="KW-0808">Transferase</keyword>
<evidence type="ECO:0000256" key="1">
    <source>
        <dbReference type="ARBA" id="ARBA00007228"/>
    </source>
</evidence>
<protein>
    <submittedName>
        <fullName evidence="6">RNA methyltransferase</fullName>
    </submittedName>
</protein>
<dbReference type="GO" id="GO:0032259">
    <property type="term" value="P:methylation"/>
    <property type="evidence" value="ECO:0007669"/>
    <property type="project" value="UniProtKB-KW"/>
</dbReference>
<organism evidence="6">
    <name type="scientific">Caldilineaceae bacterium SB0662_bin_9</name>
    <dbReference type="NCBI Taxonomy" id="2605258"/>
    <lineage>
        <taxon>Bacteria</taxon>
        <taxon>Bacillati</taxon>
        <taxon>Chloroflexota</taxon>
        <taxon>Caldilineae</taxon>
        <taxon>Caldilineales</taxon>
        <taxon>Caldilineaceae</taxon>
    </lineage>
</organism>
<dbReference type="Gene3D" id="3.40.1280.10">
    <property type="match status" value="1"/>
</dbReference>
<dbReference type="AlphaFoldDB" id="A0A6B1DRK5"/>
<dbReference type="Gene3D" id="3.30.1330.30">
    <property type="match status" value="1"/>
</dbReference>
<evidence type="ECO:0000256" key="3">
    <source>
        <dbReference type="ARBA" id="ARBA00022679"/>
    </source>
</evidence>
<dbReference type="GO" id="GO:0006396">
    <property type="term" value="P:RNA processing"/>
    <property type="evidence" value="ECO:0007669"/>
    <property type="project" value="InterPro"/>
</dbReference>
<sequence length="280" mass="30422">MPNTEHGHISSTRNPRIRHALRLRQSAYRRAHRQTLAEGYREIEAVLRNGVPIQTVFACEELLLTPEGTELAARLQSRTQTSGGRFHTVSRHVYGRLAMRASVGGLLVEIKPPVHSLRGLVPHPNERLVVLEDVDKPGNIGAVLRTMRAAGSSTLILATHGRGGTDLMNPNVIRASVGLCFDLRCVEAPVEEVVGWLNRQQCTVLAVSPEGRSLYRTDGLPGTVACVFGSEATGLSPIWRDVAHAVAAIPMTPGMDSLNLSVSVAVVLYELLRRGLSEPD</sequence>
<dbReference type="GO" id="GO:0008173">
    <property type="term" value="F:RNA methyltransferase activity"/>
    <property type="evidence" value="ECO:0007669"/>
    <property type="project" value="InterPro"/>
</dbReference>
<dbReference type="Pfam" id="PF00588">
    <property type="entry name" value="SpoU_methylase"/>
    <property type="match status" value="1"/>
</dbReference>
<evidence type="ECO:0000256" key="2">
    <source>
        <dbReference type="ARBA" id="ARBA00022603"/>
    </source>
</evidence>
<reference evidence="6" key="1">
    <citation type="submission" date="2019-09" db="EMBL/GenBank/DDBJ databases">
        <title>Characterisation of the sponge microbiome using genome-centric metagenomics.</title>
        <authorList>
            <person name="Engelberts J.P."/>
            <person name="Robbins S.J."/>
            <person name="De Goeij J.M."/>
            <person name="Aranda M."/>
            <person name="Bell S.C."/>
            <person name="Webster N.S."/>
        </authorList>
    </citation>
    <scope>NUCLEOTIDE SEQUENCE</scope>
    <source>
        <strain evidence="6">SB0662_bin_9</strain>
    </source>
</reference>
<gene>
    <name evidence="6" type="ORF">F4Y08_05650</name>
</gene>
<dbReference type="PANTHER" id="PTHR43191">
    <property type="entry name" value="RRNA METHYLTRANSFERASE 3"/>
    <property type="match status" value="1"/>
</dbReference>
<dbReference type="SUPFAM" id="SSF75217">
    <property type="entry name" value="alpha/beta knot"/>
    <property type="match status" value="1"/>
</dbReference>
<dbReference type="InterPro" id="IPR051259">
    <property type="entry name" value="rRNA_Methyltransferase"/>
</dbReference>
<evidence type="ECO:0000313" key="6">
    <source>
        <dbReference type="EMBL" id="MYD89811.1"/>
    </source>
</evidence>
<evidence type="ECO:0000259" key="5">
    <source>
        <dbReference type="Pfam" id="PF22435"/>
    </source>
</evidence>
<feature type="domain" description="tRNA/rRNA methyltransferase SpoU type" evidence="4">
    <location>
        <begin position="128"/>
        <end position="269"/>
    </location>
</feature>